<protein>
    <recommendedName>
        <fullName evidence="2">Putative plant transposon protein domain-containing protein</fullName>
    </recommendedName>
</protein>
<gene>
    <name evidence="3" type="ORF">KK1_044956</name>
</gene>
<evidence type="ECO:0000313" key="4">
    <source>
        <dbReference type="Proteomes" id="UP000075243"/>
    </source>
</evidence>
<feature type="domain" description="Putative plant transposon protein" evidence="2">
    <location>
        <begin position="17"/>
        <end position="176"/>
    </location>
</feature>
<reference evidence="3" key="1">
    <citation type="journal article" date="2012" name="Nat. Biotechnol.">
        <title>Draft genome sequence of pigeonpea (Cajanus cajan), an orphan legume crop of resource-poor farmers.</title>
        <authorList>
            <person name="Varshney R.K."/>
            <person name="Chen W."/>
            <person name="Li Y."/>
            <person name="Bharti A.K."/>
            <person name="Saxena R.K."/>
            <person name="Schlueter J.A."/>
            <person name="Donoghue M.T."/>
            <person name="Azam S."/>
            <person name="Fan G."/>
            <person name="Whaley A.M."/>
            <person name="Farmer A.D."/>
            <person name="Sheridan J."/>
            <person name="Iwata A."/>
            <person name="Tuteja R."/>
            <person name="Penmetsa R.V."/>
            <person name="Wu W."/>
            <person name="Upadhyaya H.D."/>
            <person name="Yang S.P."/>
            <person name="Shah T."/>
            <person name="Saxena K.B."/>
            <person name="Michael T."/>
            <person name="McCombie W.R."/>
            <person name="Yang B."/>
            <person name="Zhang G."/>
            <person name="Yang H."/>
            <person name="Wang J."/>
            <person name="Spillane C."/>
            <person name="Cook D.R."/>
            <person name="May G.D."/>
            <person name="Xu X."/>
            <person name="Jackson S.A."/>
        </authorList>
    </citation>
    <scope>NUCLEOTIDE SEQUENCE [LARGE SCALE GENOMIC DNA]</scope>
</reference>
<feature type="compositionally biased region" description="Acidic residues" evidence="1">
    <location>
        <begin position="297"/>
        <end position="328"/>
    </location>
</feature>
<dbReference type="EMBL" id="KQ484679">
    <property type="protein sequence ID" value="KYP34118.1"/>
    <property type="molecule type" value="Genomic_DNA"/>
</dbReference>
<dbReference type="Proteomes" id="UP000075243">
    <property type="component" value="Unassembled WGS sequence"/>
</dbReference>
<proteinExistence type="predicted"/>
<feature type="region of interest" description="Disordered" evidence="1">
    <location>
        <begin position="291"/>
        <end position="328"/>
    </location>
</feature>
<evidence type="ECO:0000259" key="2">
    <source>
        <dbReference type="Pfam" id="PF20167"/>
    </source>
</evidence>
<sequence length="328" mass="36751">MVQLKPTEYLEFQAEIQRRKWEKLASYMAPANISVVREFYCNARVLSNEFPEYTSYVRGIMIRFDAATINTFLGAHLSEGLRDFNTQAGEDISHPPGRFDSMAKIWVAFIHANLSPSCHTSDVLESRALLLYAIMDKKAIDVGALIADEIRNCAQHTGILGHPSLITHLYHRAGVDVTETSFEKLKMPINKVYIDTYCYKETSRRTASTSASSSRAPPPVSAMDSQRWEDINAALLRSEKRDEAMFKAITMVMDSVHNLSNSCTRTHPKFSTTFSCSLFCSCSMARGPCLTVGGGDAADDDEDSEEEFEEEDGDEEESDDAEEDDEED</sequence>
<accession>A0A151QUT6</accession>
<dbReference type="Gramene" id="C.cajan_41058.t">
    <property type="protein sequence ID" value="C.cajan_41058.t"/>
    <property type="gene ID" value="C.cajan_41058"/>
</dbReference>
<keyword evidence="4" id="KW-1185">Reference proteome</keyword>
<evidence type="ECO:0000313" key="3">
    <source>
        <dbReference type="EMBL" id="KYP34118.1"/>
    </source>
</evidence>
<dbReference type="InterPro" id="IPR046796">
    <property type="entry name" value="Transposase_32_dom"/>
</dbReference>
<dbReference type="AlphaFoldDB" id="A0A151QUT6"/>
<name>A0A151QUT6_CAJCA</name>
<organism evidence="3 4">
    <name type="scientific">Cajanus cajan</name>
    <name type="common">Pigeon pea</name>
    <name type="synonym">Cajanus indicus</name>
    <dbReference type="NCBI Taxonomy" id="3821"/>
    <lineage>
        <taxon>Eukaryota</taxon>
        <taxon>Viridiplantae</taxon>
        <taxon>Streptophyta</taxon>
        <taxon>Embryophyta</taxon>
        <taxon>Tracheophyta</taxon>
        <taxon>Spermatophyta</taxon>
        <taxon>Magnoliopsida</taxon>
        <taxon>eudicotyledons</taxon>
        <taxon>Gunneridae</taxon>
        <taxon>Pentapetalae</taxon>
        <taxon>rosids</taxon>
        <taxon>fabids</taxon>
        <taxon>Fabales</taxon>
        <taxon>Fabaceae</taxon>
        <taxon>Papilionoideae</taxon>
        <taxon>50 kb inversion clade</taxon>
        <taxon>NPAAA clade</taxon>
        <taxon>indigoferoid/millettioid clade</taxon>
        <taxon>Phaseoleae</taxon>
        <taxon>Cajanus</taxon>
    </lineage>
</organism>
<dbReference type="Pfam" id="PF20167">
    <property type="entry name" value="Transposase_32"/>
    <property type="match status" value="1"/>
</dbReference>
<evidence type="ECO:0000256" key="1">
    <source>
        <dbReference type="SAM" id="MobiDB-lite"/>
    </source>
</evidence>